<feature type="transmembrane region" description="Helical" evidence="5">
    <location>
        <begin position="124"/>
        <end position="144"/>
    </location>
</feature>
<dbReference type="InterPro" id="IPR002524">
    <property type="entry name" value="Cation_efflux"/>
</dbReference>
<evidence type="ECO:0000256" key="5">
    <source>
        <dbReference type="SAM" id="Phobius"/>
    </source>
</evidence>
<organism evidence="7 8">
    <name type="scientific">Candidatus Portnoybacteria bacterium CG11_big_fil_rev_8_21_14_0_20_44_10</name>
    <dbReference type="NCBI Taxonomy" id="1974818"/>
    <lineage>
        <taxon>Bacteria</taxon>
        <taxon>Candidatus Portnoyibacteriota</taxon>
    </lineage>
</organism>
<accession>A0A2H0KQ99</accession>
<evidence type="ECO:0000256" key="3">
    <source>
        <dbReference type="ARBA" id="ARBA00022989"/>
    </source>
</evidence>
<dbReference type="InterPro" id="IPR058533">
    <property type="entry name" value="Cation_efflux_TM"/>
</dbReference>
<evidence type="ECO:0000313" key="7">
    <source>
        <dbReference type="EMBL" id="PIQ74341.1"/>
    </source>
</evidence>
<dbReference type="EMBL" id="PCVN01000067">
    <property type="protein sequence ID" value="PIQ74341.1"/>
    <property type="molecule type" value="Genomic_DNA"/>
</dbReference>
<comment type="caution">
    <text evidence="7">The sequence shown here is derived from an EMBL/GenBank/DDBJ whole genome shotgun (WGS) entry which is preliminary data.</text>
</comment>
<dbReference type="NCBIfam" id="TIGR01297">
    <property type="entry name" value="CDF"/>
    <property type="match status" value="1"/>
</dbReference>
<dbReference type="SUPFAM" id="SSF161111">
    <property type="entry name" value="Cation efflux protein transmembrane domain-like"/>
    <property type="match status" value="1"/>
</dbReference>
<dbReference type="Pfam" id="PF01545">
    <property type="entry name" value="Cation_efflux"/>
    <property type="match status" value="1"/>
</dbReference>
<feature type="transmembrane region" description="Helical" evidence="5">
    <location>
        <begin position="63"/>
        <end position="81"/>
    </location>
</feature>
<evidence type="ECO:0000256" key="1">
    <source>
        <dbReference type="ARBA" id="ARBA00004141"/>
    </source>
</evidence>
<keyword evidence="3 5" id="KW-1133">Transmembrane helix</keyword>
<name>A0A2H0KQ99_9BACT</name>
<keyword evidence="4 5" id="KW-0472">Membrane</keyword>
<dbReference type="AlphaFoldDB" id="A0A2H0KQ99"/>
<feature type="transmembrane region" description="Helical" evidence="5">
    <location>
        <begin position="93"/>
        <end position="112"/>
    </location>
</feature>
<dbReference type="Proteomes" id="UP000231550">
    <property type="component" value="Unassembled WGS sequence"/>
</dbReference>
<feature type="transmembrane region" description="Helical" evidence="5">
    <location>
        <begin position="189"/>
        <end position="214"/>
    </location>
</feature>
<evidence type="ECO:0000256" key="2">
    <source>
        <dbReference type="ARBA" id="ARBA00022692"/>
    </source>
</evidence>
<comment type="subcellular location">
    <subcellularLocation>
        <location evidence="1">Membrane</location>
        <topology evidence="1">Multi-pass membrane protein</topology>
    </subcellularLocation>
</comment>
<dbReference type="PANTHER" id="PTHR11562">
    <property type="entry name" value="CATION EFFLUX PROTEIN/ ZINC TRANSPORTER"/>
    <property type="match status" value="1"/>
</dbReference>
<dbReference type="GO" id="GO:0005385">
    <property type="term" value="F:zinc ion transmembrane transporter activity"/>
    <property type="evidence" value="ECO:0007669"/>
    <property type="project" value="TreeGrafter"/>
</dbReference>
<dbReference type="InterPro" id="IPR050681">
    <property type="entry name" value="CDF/SLC30A"/>
</dbReference>
<dbReference type="Gene3D" id="1.20.1510.10">
    <property type="entry name" value="Cation efflux protein transmembrane domain"/>
    <property type="match status" value="1"/>
</dbReference>
<feature type="domain" description="Cation efflux protein transmembrane" evidence="6">
    <location>
        <begin position="33"/>
        <end position="213"/>
    </location>
</feature>
<gene>
    <name evidence="7" type="ORF">COV85_02665</name>
</gene>
<feature type="transmembrane region" description="Helical" evidence="5">
    <location>
        <begin position="156"/>
        <end position="183"/>
    </location>
</feature>
<dbReference type="PANTHER" id="PTHR11562:SF17">
    <property type="entry name" value="RE54080P-RELATED"/>
    <property type="match status" value="1"/>
</dbReference>
<feature type="transmembrane region" description="Helical" evidence="5">
    <location>
        <begin position="35"/>
        <end position="57"/>
    </location>
</feature>
<proteinExistence type="predicted"/>
<evidence type="ECO:0000313" key="8">
    <source>
        <dbReference type="Proteomes" id="UP000231550"/>
    </source>
</evidence>
<keyword evidence="2 5" id="KW-0812">Transmembrane</keyword>
<dbReference type="InterPro" id="IPR027469">
    <property type="entry name" value="Cation_efflux_TMD_sf"/>
</dbReference>
<sequence length="217" mass="23921">MGAEHQNHDHCHHDNCSHCHEHDYRNADKKRLKTAFLLVLGMMFAELIGGIICGSVALVSDGAHMFVDGFALGCALFAASISYRNPRAEPCAVFINGFILLLMAGYIFYSAYSRLIYPCEIECLLMMIVAAVGLVVNLIQLFIMRGSNRENINMRAAVLHILSDTLSSCAVIGGGFIIWYTGWIMIDPILGFIIGLAILRYSVCLLVGSSRLLFQAK</sequence>
<reference evidence="7 8" key="1">
    <citation type="submission" date="2017-09" db="EMBL/GenBank/DDBJ databases">
        <title>Depth-based differentiation of microbial function through sediment-hosted aquifers and enrichment of novel symbionts in the deep terrestrial subsurface.</title>
        <authorList>
            <person name="Probst A.J."/>
            <person name="Ladd B."/>
            <person name="Jarett J.K."/>
            <person name="Geller-Mcgrath D.E."/>
            <person name="Sieber C.M."/>
            <person name="Emerson J.B."/>
            <person name="Anantharaman K."/>
            <person name="Thomas B.C."/>
            <person name="Malmstrom R."/>
            <person name="Stieglmeier M."/>
            <person name="Klingl A."/>
            <person name="Woyke T."/>
            <person name="Ryan C.M."/>
            <person name="Banfield J.F."/>
        </authorList>
    </citation>
    <scope>NUCLEOTIDE SEQUENCE [LARGE SCALE GENOMIC DNA]</scope>
    <source>
        <strain evidence="7">CG11_big_fil_rev_8_21_14_0_20_44_10</strain>
    </source>
</reference>
<dbReference type="GO" id="GO:0005886">
    <property type="term" value="C:plasma membrane"/>
    <property type="evidence" value="ECO:0007669"/>
    <property type="project" value="TreeGrafter"/>
</dbReference>
<evidence type="ECO:0000259" key="6">
    <source>
        <dbReference type="Pfam" id="PF01545"/>
    </source>
</evidence>
<protein>
    <recommendedName>
        <fullName evidence="6">Cation efflux protein transmembrane domain-containing protein</fullName>
    </recommendedName>
</protein>
<evidence type="ECO:0000256" key="4">
    <source>
        <dbReference type="ARBA" id="ARBA00023136"/>
    </source>
</evidence>